<comment type="caution">
    <text evidence="2">The sequence shown here is derived from an EMBL/GenBank/DDBJ whole genome shotgun (WGS) entry which is preliminary data.</text>
</comment>
<organism evidence="2 3">
    <name type="scientific">Pedococcus bigeumensis</name>
    <dbReference type="NCBI Taxonomy" id="433644"/>
    <lineage>
        <taxon>Bacteria</taxon>
        <taxon>Bacillati</taxon>
        <taxon>Actinomycetota</taxon>
        <taxon>Actinomycetes</taxon>
        <taxon>Micrococcales</taxon>
        <taxon>Intrasporangiaceae</taxon>
        <taxon>Pedococcus</taxon>
    </lineage>
</organism>
<sequence>MPTDPPSGRSRSARWFVPLVAIALAVTGGTACTGSPEPGPTTPRLKLAWQGVTLPDGAEPESLAGAGNTVVVGGRSDGAPRMFVLRDDLAVRRVDLVGHGVYAATATWVDLAIDGPQVLALGRASGGAHGLPRWTVWSGSTQRVEEQPQPFETFGGPRSGGLAGVALGSGRALVVGSWDDGGAGLDAAVWGVSGTSWGRTGMTSGALASTATRLVQPAAAAVTSTGVYLVGSTTDLGGDDVVLGASAWTAPHPEGPWTRVDLPATTTSSRATGLSCDSTGCWVVGLDGDAVALWRLDPDRAARVTLPRDASSSPGRVAAVAAVSGQVWVATSVQDGSQLLRRDAEGSWTVFDGPTANRPESPCGDTGSASSA</sequence>
<evidence type="ECO:0000313" key="3">
    <source>
        <dbReference type="Proteomes" id="UP000317722"/>
    </source>
</evidence>
<gene>
    <name evidence="2" type="ORF">EAH86_08825</name>
</gene>
<evidence type="ECO:0000313" key="2">
    <source>
        <dbReference type="EMBL" id="TPG16887.1"/>
    </source>
</evidence>
<dbReference type="AlphaFoldDB" id="A0A502CUH2"/>
<name>A0A502CUH2_9MICO</name>
<reference evidence="2 3" key="1">
    <citation type="journal article" date="2019" name="Environ. Microbiol.">
        <title>Species interactions and distinct microbial communities in high Arctic permafrost affected cryosols are associated with the CH4 and CO2 gas fluxes.</title>
        <authorList>
            <person name="Altshuler I."/>
            <person name="Hamel J."/>
            <person name="Turney S."/>
            <person name="Magnuson E."/>
            <person name="Levesque R."/>
            <person name="Greer C."/>
            <person name="Whyte L.G."/>
        </authorList>
    </citation>
    <scope>NUCLEOTIDE SEQUENCE [LARGE SCALE GENOMIC DNA]</scope>
    <source>
        <strain evidence="2 3">S9.3A</strain>
    </source>
</reference>
<dbReference type="Proteomes" id="UP000317722">
    <property type="component" value="Unassembled WGS sequence"/>
</dbReference>
<evidence type="ECO:0000256" key="1">
    <source>
        <dbReference type="SAM" id="MobiDB-lite"/>
    </source>
</evidence>
<protein>
    <submittedName>
        <fullName evidence="2">Uncharacterized protein</fullName>
    </submittedName>
</protein>
<feature type="region of interest" description="Disordered" evidence="1">
    <location>
        <begin position="348"/>
        <end position="372"/>
    </location>
</feature>
<accession>A0A502CUH2</accession>
<dbReference type="OrthoDB" id="3731377at2"/>
<dbReference type="RefSeq" id="WP_140739288.1">
    <property type="nucleotide sequence ID" value="NZ_RCZM01000003.1"/>
</dbReference>
<proteinExistence type="predicted"/>
<dbReference type="SUPFAM" id="SSF75011">
    <property type="entry name" value="3-carboxy-cis,cis-mucoante lactonizing enzyme"/>
    <property type="match status" value="1"/>
</dbReference>
<dbReference type="EMBL" id="RCZM01000003">
    <property type="protein sequence ID" value="TPG16887.1"/>
    <property type="molecule type" value="Genomic_DNA"/>
</dbReference>
<keyword evidence="3" id="KW-1185">Reference proteome</keyword>